<sequence length="31" mass="3736">MVHHWHFPTVTTQILCLNDALFRSGKREQRN</sequence>
<organism evidence="1">
    <name type="scientific">Arundo donax</name>
    <name type="common">Giant reed</name>
    <name type="synonym">Donax arundinaceus</name>
    <dbReference type="NCBI Taxonomy" id="35708"/>
    <lineage>
        <taxon>Eukaryota</taxon>
        <taxon>Viridiplantae</taxon>
        <taxon>Streptophyta</taxon>
        <taxon>Embryophyta</taxon>
        <taxon>Tracheophyta</taxon>
        <taxon>Spermatophyta</taxon>
        <taxon>Magnoliopsida</taxon>
        <taxon>Liliopsida</taxon>
        <taxon>Poales</taxon>
        <taxon>Poaceae</taxon>
        <taxon>PACMAD clade</taxon>
        <taxon>Arundinoideae</taxon>
        <taxon>Arundineae</taxon>
        <taxon>Arundo</taxon>
    </lineage>
</organism>
<reference evidence="1" key="2">
    <citation type="journal article" date="2015" name="Data Brief">
        <title>Shoot transcriptome of the giant reed, Arundo donax.</title>
        <authorList>
            <person name="Barrero R.A."/>
            <person name="Guerrero F.D."/>
            <person name="Moolhuijzen P."/>
            <person name="Goolsby J.A."/>
            <person name="Tidwell J."/>
            <person name="Bellgard S.E."/>
            <person name="Bellgard M.I."/>
        </authorList>
    </citation>
    <scope>NUCLEOTIDE SEQUENCE</scope>
    <source>
        <tissue evidence="1">Shoot tissue taken approximately 20 cm above the soil surface</tissue>
    </source>
</reference>
<accession>A0A0A9A6C5</accession>
<protein>
    <submittedName>
        <fullName evidence="1">Uncharacterized protein</fullName>
    </submittedName>
</protein>
<dbReference type="EMBL" id="GBRH01251284">
    <property type="protein sequence ID" value="JAD46611.1"/>
    <property type="molecule type" value="Transcribed_RNA"/>
</dbReference>
<name>A0A0A9A6C5_ARUDO</name>
<reference evidence="1" key="1">
    <citation type="submission" date="2014-09" db="EMBL/GenBank/DDBJ databases">
        <authorList>
            <person name="Magalhaes I.L.F."/>
            <person name="Oliveira U."/>
            <person name="Santos F.R."/>
            <person name="Vidigal T.H.D.A."/>
            <person name="Brescovit A.D."/>
            <person name="Santos A.J."/>
        </authorList>
    </citation>
    <scope>NUCLEOTIDE SEQUENCE</scope>
    <source>
        <tissue evidence="1">Shoot tissue taken approximately 20 cm above the soil surface</tissue>
    </source>
</reference>
<proteinExistence type="predicted"/>
<dbReference type="AlphaFoldDB" id="A0A0A9A6C5"/>
<evidence type="ECO:0000313" key="1">
    <source>
        <dbReference type="EMBL" id="JAD46611.1"/>
    </source>
</evidence>